<sequence length="318" mass="35901">MDGILKCKNYFHGNHLDLFAESDKYLISRFRLPRLVLTELCDTLEPVLRSHTRRLNPVPPHVQIICTLGFLATGTFQRELADWVGISQPSISRALPRVVDGIHQLATQYISFPYRPQQQLPVKRGFYTIAGLPNIIGAIGCTRVRIKAPSPDPFPYLNSKQFHKINVQLICNAQYHLLNVVSCFPGGAHDSYILQNSSVGDRGYALAPWLMMPLVDPQTPHETSYNQSHPRTRSTIKRTIRILKGRWMCLGIAGGELLHTPEKVCRIIMACCVLHNMAMNRAVPLPPQPPLQDVYLDPLQGPENRIAVQVRQQIISHL</sequence>
<dbReference type="PANTHER" id="PTHR22930:SF267">
    <property type="entry name" value="NUCLEASE HARBI1-RELATED"/>
    <property type="match status" value="1"/>
</dbReference>
<proteinExistence type="inferred from homology"/>
<evidence type="ECO:0000313" key="14">
    <source>
        <dbReference type="Ensembl" id="ENSPKIP00000028823.1"/>
    </source>
</evidence>
<dbReference type="InterPro" id="IPR026103">
    <property type="entry name" value="HARBI1_animal"/>
</dbReference>
<evidence type="ECO:0000256" key="11">
    <source>
        <dbReference type="ARBA" id="ARBA00030126"/>
    </source>
</evidence>
<dbReference type="GO" id="GO:0016787">
    <property type="term" value="F:hydrolase activity"/>
    <property type="evidence" value="ECO:0007669"/>
    <property type="project" value="UniProtKB-KW"/>
</dbReference>
<evidence type="ECO:0000256" key="2">
    <source>
        <dbReference type="ARBA" id="ARBA00004123"/>
    </source>
</evidence>
<evidence type="ECO:0000256" key="8">
    <source>
        <dbReference type="ARBA" id="ARBA00022723"/>
    </source>
</evidence>
<dbReference type="PRINTS" id="PR02086">
    <property type="entry name" value="PUTNUCHARBI1"/>
</dbReference>
<reference evidence="14" key="2">
    <citation type="submission" date="2025-09" db="UniProtKB">
        <authorList>
            <consortium name="Ensembl"/>
        </authorList>
    </citation>
    <scope>IDENTIFICATION</scope>
</reference>
<dbReference type="InterPro" id="IPR045249">
    <property type="entry name" value="HARBI1-like"/>
</dbReference>
<keyword evidence="8" id="KW-0479">Metal-binding</keyword>
<dbReference type="GO" id="GO:0005634">
    <property type="term" value="C:nucleus"/>
    <property type="evidence" value="ECO:0007669"/>
    <property type="project" value="UniProtKB-SubCell"/>
</dbReference>
<keyword evidence="10" id="KW-0539">Nucleus</keyword>
<evidence type="ECO:0000259" key="13">
    <source>
        <dbReference type="Pfam" id="PF13359"/>
    </source>
</evidence>
<comment type="function">
    <text evidence="12">Transposase-derived protein that may have nuclease activity. Does not have transposase activity.</text>
</comment>
<evidence type="ECO:0000256" key="3">
    <source>
        <dbReference type="ARBA" id="ARBA00004496"/>
    </source>
</evidence>
<name>A0A3B3SEG3_9TELE</name>
<evidence type="ECO:0000256" key="10">
    <source>
        <dbReference type="ARBA" id="ARBA00023242"/>
    </source>
</evidence>
<keyword evidence="6" id="KW-0963">Cytoplasm</keyword>
<dbReference type="Pfam" id="PF13359">
    <property type="entry name" value="DDE_Tnp_4"/>
    <property type="match status" value="1"/>
</dbReference>
<comment type="cofactor">
    <cofactor evidence="1">
        <name>a divalent metal cation</name>
        <dbReference type="ChEBI" id="CHEBI:60240"/>
    </cofactor>
</comment>
<dbReference type="Proteomes" id="UP000261540">
    <property type="component" value="Unplaced"/>
</dbReference>
<accession>A0A3B3SEG3</accession>
<evidence type="ECO:0000256" key="9">
    <source>
        <dbReference type="ARBA" id="ARBA00022801"/>
    </source>
</evidence>
<dbReference type="PANTHER" id="PTHR22930">
    <property type="match status" value="1"/>
</dbReference>
<dbReference type="GO" id="GO:0046872">
    <property type="term" value="F:metal ion binding"/>
    <property type="evidence" value="ECO:0007669"/>
    <property type="project" value="UniProtKB-KW"/>
</dbReference>
<keyword evidence="9" id="KW-0378">Hydrolase</keyword>
<reference evidence="14" key="1">
    <citation type="submission" date="2025-08" db="UniProtKB">
        <authorList>
            <consortium name="Ensembl"/>
        </authorList>
    </citation>
    <scope>IDENTIFICATION</scope>
</reference>
<evidence type="ECO:0000313" key="15">
    <source>
        <dbReference type="Proteomes" id="UP000261540"/>
    </source>
</evidence>
<protein>
    <recommendedName>
        <fullName evidence="5">Putative nuclease HARBI1</fullName>
    </recommendedName>
    <alternativeName>
        <fullName evidence="11">Harbinger transposase-derived nuclease</fullName>
    </alternativeName>
</protein>
<feature type="domain" description="DDE Tnp4" evidence="13">
    <location>
        <begin position="139"/>
        <end position="276"/>
    </location>
</feature>
<keyword evidence="15" id="KW-1185">Reference proteome</keyword>
<comment type="subcellular location">
    <subcellularLocation>
        <location evidence="3">Cytoplasm</location>
    </subcellularLocation>
    <subcellularLocation>
        <location evidence="2">Nucleus</location>
    </subcellularLocation>
</comment>
<keyword evidence="7" id="KW-0540">Nuclease</keyword>
<evidence type="ECO:0000256" key="5">
    <source>
        <dbReference type="ARBA" id="ARBA00015519"/>
    </source>
</evidence>
<dbReference type="InterPro" id="IPR027806">
    <property type="entry name" value="HARBI1_dom"/>
</dbReference>
<evidence type="ECO:0000256" key="6">
    <source>
        <dbReference type="ARBA" id="ARBA00022490"/>
    </source>
</evidence>
<dbReference type="Ensembl" id="ENSPKIT00000009609.1">
    <property type="protein sequence ID" value="ENSPKIP00000028823.1"/>
    <property type="gene ID" value="ENSPKIG00000010309.1"/>
</dbReference>
<evidence type="ECO:0000256" key="4">
    <source>
        <dbReference type="ARBA" id="ARBA00006958"/>
    </source>
</evidence>
<dbReference type="GO" id="GO:0005737">
    <property type="term" value="C:cytoplasm"/>
    <property type="evidence" value="ECO:0007669"/>
    <property type="project" value="UniProtKB-SubCell"/>
</dbReference>
<organism evidence="14 15">
    <name type="scientific">Paramormyrops kingsleyae</name>
    <dbReference type="NCBI Taxonomy" id="1676925"/>
    <lineage>
        <taxon>Eukaryota</taxon>
        <taxon>Metazoa</taxon>
        <taxon>Chordata</taxon>
        <taxon>Craniata</taxon>
        <taxon>Vertebrata</taxon>
        <taxon>Euteleostomi</taxon>
        <taxon>Actinopterygii</taxon>
        <taxon>Neopterygii</taxon>
        <taxon>Teleostei</taxon>
        <taxon>Osteoglossocephala</taxon>
        <taxon>Osteoglossomorpha</taxon>
        <taxon>Osteoglossiformes</taxon>
        <taxon>Mormyridae</taxon>
        <taxon>Paramormyrops</taxon>
    </lineage>
</organism>
<dbReference type="AlphaFoldDB" id="A0A3B3SEG3"/>
<evidence type="ECO:0000256" key="7">
    <source>
        <dbReference type="ARBA" id="ARBA00022722"/>
    </source>
</evidence>
<comment type="similarity">
    <text evidence="4">Belongs to the HARBI1 family.</text>
</comment>
<evidence type="ECO:0000256" key="1">
    <source>
        <dbReference type="ARBA" id="ARBA00001968"/>
    </source>
</evidence>
<dbReference type="GO" id="GO:0004518">
    <property type="term" value="F:nuclease activity"/>
    <property type="evidence" value="ECO:0007669"/>
    <property type="project" value="UniProtKB-KW"/>
</dbReference>
<dbReference type="GeneTree" id="ENSGT00940000154348"/>
<evidence type="ECO:0000256" key="12">
    <source>
        <dbReference type="ARBA" id="ARBA00045850"/>
    </source>
</evidence>